<protein>
    <submittedName>
        <fullName evidence="1">Uncharacterized protein</fullName>
    </submittedName>
</protein>
<evidence type="ECO:0000313" key="2">
    <source>
        <dbReference type="Proteomes" id="UP000441330"/>
    </source>
</evidence>
<dbReference type="RefSeq" id="WP_049491878.1">
    <property type="nucleotide sequence ID" value="NZ_JANLGE010000014.1"/>
</dbReference>
<name>A0A7X2X4J1_STRPA</name>
<comment type="caution">
    <text evidence="1">The sequence shown here is derived from an EMBL/GenBank/DDBJ whole genome shotgun (WGS) entry which is preliminary data.</text>
</comment>
<reference evidence="1 2" key="1">
    <citation type="journal article" date="2019" name="Nat. Med.">
        <title>A library of human gut bacterial isolates paired with longitudinal multiomics data enables mechanistic microbiome research.</title>
        <authorList>
            <person name="Poyet M."/>
            <person name="Groussin M."/>
            <person name="Gibbons S.M."/>
            <person name="Avila-Pacheco J."/>
            <person name="Jiang X."/>
            <person name="Kearney S.M."/>
            <person name="Perrotta A.R."/>
            <person name="Berdy B."/>
            <person name="Zhao S."/>
            <person name="Lieberman T.D."/>
            <person name="Swanson P.K."/>
            <person name="Smith M."/>
            <person name="Roesemann S."/>
            <person name="Alexander J.E."/>
            <person name="Rich S.A."/>
            <person name="Livny J."/>
            <person name="Vlamakis H."/>
            <person name="Clish C."/>
            <person name="Bullock K."/>
            <person name="Deik A."/>
            <person name="Scott J."/>
            <person name="Pierce K.A."/>
            <person name="Xavier R.J."/>
            <person name="Alm E.J."/>
        </authorList>
    </citation>
    <scope>NUCLEOTIDE SEQUENCE [LARGE SCALE GENOMIC DNA]</scope>
    <source>
        <strain evidence="1 2">BIOML-A1</strain>
    </source>
</reference>
<sequence>MGSQKDKLSQKYLSRARIASQNAWNKASGDIELYDRFFQEEQIRLYNIIDPKYGEKKEEE</sequence>
<gene>
    <name evidence="1" type="ORF">GMC94_05985</name>
</gene>
<organism evidence="1 2">
    <name type="scientific">Streptococcus parasanguinis</name>
    <dbReference type="NCBI Taxonomy" id="1318"/>
    <lineage>
        <taxon>Bacteria</taxon>
        <taxon>Bacillati</taxon>
        <taxon>Bacillota</taxon>
        <taxon>Bacilli</taxon>
        <taxon>Lactobacillales</taxon>
        <taxon>Streptococcaceae</taxon>
        <taxon>Streptococcus</taxon>
    </lineage>
</organism>
<dbReference type="EMBL" id="WMZJ01000004">
    <property type="protein sequence ID" value="MTS54419.1"/>
    <property type="molecule type" value="Genomic_DNA"/>
</dbReference>
<evidence type="ECO:0000313" key="1">
    <source>
        <dbReference type="EMBL" id="MTS54419.1"/>
    </source>
</evidence>
<proteinExistence type="predicted"/>
<dbReference type="AlphaFoldDB" id="A0A7X2X4J1"/>
<accession>A0A7X2X4J1</accession>
<dbReference type="Proteomes" id="UP000441330">
    <property type="component" value="Unassembled WGS sequence"/>
</dbReference>